<protein>
    <submittedName>
        <fullName evidence="1">Uncharacterized protein</fullName>
    </submittedName>
</protein>
<accession>A0AAP5UEM9</accession>
<dbReference type="EMBL" id="JARQDL010000008">
    <property type="protein sequence ID" value="MDT2946257.1"/>
    <property type="molecule type" value="Genomic_DNA"/>
</dbReference>
<dbReference type="AlphaFoldDB" id="A0AAP5UEM9"/>
<gene>
    <name evidence="1" type="ORF">P7I04_09415</name>
</gene>
<name>A0AAP5UEM9_9LACT</name>
<dbReference type="RefSeq" id="WP_311802276.1">
    <property type="nucleotide sequence ID" value="NZ_JARQCJ010000008.1"/>
</dbReference>
<evidence type="ECO:0000313" key="1">
    <source>
        <dbReference type="EMBL" id="MDT2946257.1"/>
    </source>
</evidence>
<organism evidence="1 2">
    <name type="scientific">Lactococcus lactis</name>
    <dbReference type="NCBI Taxonomy" id="1358"/>
    <lineage>
        <taxon>Bacteria</taxon>
        <taxon>Bacillati</taxon>
        <taxon>Bacillota</taxon>
        <taxon>Bacilli</taxon>
        <taxon>Lactobacillales</taxon>
        <taxon>Streptococcaceae</taxon>
        <taxon>Lactococcus</taxon>
    </lineage>
</organism>
<sequence length="57" mass="6860">MIKIEDIQEGSLWYEVGGKTFLWRLRFYNPNTKSEDKVSIVFEEMSKVLIHRLKELN</sequence>
<dbReference type="Proteomes" id="UP001250218">
    <property type="component" value="Unassembled WGS sequence"/>
</dbReference>
<reference evidence="1" key="1">
    <citation type="submission" date="2023-03" db="EMBL/GenBank/DDBJ databases">
        <authorList>
            <person name="Shen W."/>
            <person name="Cai J."/>
        </authorList>
    </citation>
    <scope>NUCLEOTIDE SEQUENCE</scope>
    <source>
        <strain evidence="1">Y37</strain>
    </source>
</reference>
<evidence type="ECO:0000313" key="2">
    <source>
        <dbReference type="Proteomes" id="UP001250218"/>
    </source>
</evidence>
<proteinExistence type="predicted"/>
<comment type="caution">
    <text evidence="1">The sequence shown here is derived from an EMBL/GenBank/DDBJ whole genome shotgun (WGS) entry which is preliminary data.</text>
</comment>